<evidence type="ECO:0000313" key="4">
    <source>
        <dbReference type="Proteomes" id="UP000195570"/>
    </source>
</evidence>
<organism evidence="3 4">
    <name type="scientific">Trypanosoma equiperdum</name>
    <dbReference type="NCBI Taxonomy" id="5694"/>
    <lineage>
        <taxon>Eukaryota</taxon>
        <taxon>Discoba</taxon>
        <taxon>Euglenozoa</taxon>
        <taxon>Kinetoplastea</taxon>
        <taxon>Metakinetoplastina</taxon>
        <taxon>Trypanosomatida</taxon>
        <taxon>Trypanosomatidae</taxon>
        <taxon>Trypanosoma</taxon>
    </lineage>
</organism>
<dbReference type="EMBL" id="CZPT02000977">
    <property type="protein sequence ID" value="SCU68420.1"/>
    <property type="molecule type" value="Genomic_DNA"/>
</dbReference>
<dbReference type="PANTHER" id="PTHR11544">
    <property type="entry name" value="COLD SHOCK DOMAIN CONTAINING PROTEINS"/>
    <property type="match status" value="1"/>
</dbReference>
<keyword evidence="4" id="KW-1185">Reference proteome</keyword>
<dbReference type="InterPro" id="IPR050181">
    <property type="entry name" value="Cold_shock_domain"/>
</dbReference>
<dbReference type="Pfam" id="PF00313">
    <property type="entry name" value="CSD"/>
    <property type="match status" value="1"/>
</dbReference>
<name>A0A1G4I8V2_TRYEQ</name>
<dbReference type="InterPro" id="IPR002059">
    <property type="entry name" value="CSP_DNA-bd"/>
</dbReference>
<feature type="region of interest" description="Disordered" evidence="1">
    <location>
        <begin position="349"/>
        <end position="381"/>
    </location>
</feature>
<comment type="caution">
    <text evidence="3">The sequence shown here is derived from an EMBL/GenBank/DDBJ whole genome shotgun (WGS) entry which is preliminary data.</text>
</comment>
<feature type="compositionally biased region" description="Polar residues" evidence="1">
    <location>
        <begin position="350"/>
        <end position="367"/>
    </location>
</feature>
<reference evidence="3" key="1">
    <citation type="submission" date="2016-09" db="EMBL/GenBank/DDBJ databases">
        <authorList>
            <person name="Hebert L."/>
            <person name="Moumen B."/>
        </authorList>
    </citation>
    <scope>NUCLEOTIDE SEQUENCE [LARGE SCALE GENOMIC DNA]</scope>
    <source>
        <strain evidence="3">OVI</strain>
    </source>
</reference>
<dbReference type="SUPFAM" id="SSF50249">
    <property type="entry name" value="Nucleic acid-binding proteins"/>
    <property type="match status" value="1"/>
</dbReference>
<evidence type="ECO:0000259" key="2">
    <source>
        <dbReference type="Pfam" id="PF00313"/>
    </source>
</evidence>
<dbReference type="CDD" id="cd04458">
    <property type="entry name" value="CSP_CDS"/>
    <property type="match status" value="1"/>
</dbReference>
<dbReference type="FunFam" id="2.40.50.140:FF:000567">
    <property type="entry name" value="Cold-shock DNA-binding domain containing protein, putative"/>
    <property type="match status" value="1"/>
</dbReference>
<accession>A0A1G4I8V2</accession>
<sequence>MFRLAGSRLAVSITATLLEKKRGNAAEPIPTNIAASASMEVAPRRVGTVTSFMHRRGYGFITALQLSSSDSPGTQCLASAELEAAVRENAENFFFPRSSLDGGFYVSQGQTVTFDVLPSPQVNEQVEKEHREATEDIEASGDPPKSLPVARHIRLCDLDTGKERPVTPVMLHGCVQSWDTITGSGCIAELDLAGNLHDDAPCFNFSLEDLDVVNISDLHQGCFVRFCIERGDRNAARRVIIDRSTGKRHAPLQQWRSSQGASRALGFAADSKPAAARYYGTVRELVDGRFGFIVLEETGESIFFHMSNVDQDDQNASIKVGDTVSFILRGVSQGKHAGKRTCLKIRRCSPQPSLASRNHNSGKGTNHLSDDDDDDEFNLLE</sequence>
<dbReference type="Proteomes" id="UP000195570">
    <property type="component" value="Unassembled WGS sequence"/>
</dbReference>
<feature type="compositionally biased region" description="Acidic residues" evidence="1">
    <location>
        <begin position="370"/>
        <end position="381"/>
    </location>
</feature>
<proteinExistence type="predicted"/>
<dbReference type="GeneID" id="92379849"/>
<feature type="domain" description="CSD" evidence="2">
    <location>
        <begin position="280"/>
        <end position="337"/>
    </location>
</feature>
<dbReference type="Gene3D" id="2.40.50.140">
    <property type="entry name" value="Nucleic acid-binding proteins"/>
    <property type="match status" value="2"/>
</dbReference>
<evidence type="ECO:0000313" key="3">
    <source>
        <dbReference type="EMBL" id="SCU68420.1"/>
    </source>
</evidence>
<protein>
    <submittedName>
        <fullName evidence="3">'Cold-shock' DNA-binding domain containing protein, putative</fullName>
    </submittedName>
</protein>
<gene>
    <name evidence="3" type="ORF">TEOVI_000591000</name>
</gene>
<keyword evidence="3" id="KW-0238">DNA-binding</keyword>
<dbReference type="RefSeq" id="XP_067079582.1">
    <property type="nucleotide sequence ID" value="XM_067223481.1"/>
</dbReference>
<dbReference type="InterPro" id="IPR012340">
    <property type="entry name" value="NA-bd_OB-fold"/>
</dbReference>
<dbReference type="FunFam" id="2.40.50.140:FF:000898">
    <property type="match status" value="1"/>
</dbReference>
<dbReference type="VEuPathDB" id="TriTrypDB:TEOVI_000591000"/>
<dbReference type="AlphaFoldDB" id="A0A1G4I8V2"/>
<evidence type="ECO:0000256" key="1">
    <source>
        <dbReference type="SAM" id="MobiDB-lite"/>
    </source>
</evidence>
<dbReference type="GO" id="GO:0003677">
    <property type="term" value="F:DNA binding"/>
    <property type="evidence" value="ECO:0007669"/>
    <property type="project" value="UniProtKB-KW"/>
</dbReference>